<accession>A0A521AXM9</accession>
<evidence type="ECO:0000313" key="8">
    <source>
        <dbReference type="Proteomes" id="UP000317289"/>
    </source>
</evidence>
<evidence type="ECO:0000256" key="5">
    <source>
        <dbReference type="SAM" id="Phobius"/>
    </source>
</evidence>
<name>A0A521AXM9_9FLAO</name>
<proteinExistence type="predicted"/>
<evidence type="ECO:0000256" key="3">
    <source>
        <dbReference type="ARBA" id="ARBA00022989"/>
    </source>
</evidence>
<dbReference type="InterPro" id="IPR027469">
    <property type="entry name" value="Cation_efflux_TMD_sf"/>
</dbReference>
<evidence type="ECO:0000313" key="6">
    <source>
        <dbReference type="EMBL" id="MRX68472.1"/>
    </source>
</evidence>
<evidence type="ECO:0000256" key="4">
    <source>
        <dbReference type="ARBA" id="ARBA00023136"/>
    </source>
</evidence>
<dbReference type="Proteomes" id="UP000317289">
    <property type="component" value="Unassembled WGS sequence"/>
</dbReference>
<comment type="subcellular location">
    <subcellularLocation>
        <location evidence="1">Membrane</location>
        <topology evidence="1">Multi-pass membrane protein</topology>
    </subcellularLocation>
</comment>
<dbReference type="GO" id="GO:0016020">
    <property type="term" value="C:membrane"/>
    <property type="evidence" value="ECO:0007669"/>
    <property type="project" value="UniProtKB-SubCell"/>
</dbReference>
<dbReference type="EMBL" id="FXTA01000001">
    <property type="protein sequence ID" value="SMO39549.1"/>
    <property type="molecule type" value="Genomic_DNA"/>
</dbReference>
<evidence type="ECO:0000256" key="2">
    <source>
        <dbReference type="ARBA" id="ARBA00022692"/>
    </source>
</evidence>
<dbReference type="EMBL" id="WKKG01000005">
    <property type="protein sequence ID" value="MRX68472.1"/>
    <property type="molecule type" value="Genomic_DNA"/>
</dbReference>
<sequence length="87" mass="9779">MNVLKKITGLFLLLIGGLLLFVSYGTLFTAIKNFIKASTNKELWYLIIFAVIVVFLTIGTIYIMRFGLKLLKPKALPEDSIEDIGKI</sequence>
<dbReference type="RefSeq" id="WP_142449215.1">
    <property type="nucleotide sequence ID" value="NZ_FXTA01000001.1"/>
</dbReference>
<gene>
    <name evidence="6" type="ORF">GJU42_10920</name>
    <name evidence="7" type="ORF">SAMN06265349_101512</name>
</gene>
<evidence type="ECO:0000256" key="1">
    <source>
        <dbReference type="ARBA" id="ARBA00004141"/>
    </source>
</evidence>
<feature type="transmembrane region" description="Helical" evidence="5">
    <location>
        <begin position="7"/>
        <end position="31"/>
    </location>
</feature>
<protein>
    <submittedName>
        <fullName evidence="7">Holin-X, holin superfamily III</fullName>
    </submittedName>
</protein>
<keyword evidence="4 5" id="KW-0472">Membrane</keyword>
<dbReference type="SUPFAM" id="SSF161111">
    <property type="entry name" value="Cation efflux protein transmembrane domain-like"/>
    <property type="match status" value="1"/>
</dbReference>
<organism evidence="7 8">
    <name type="scientific">Flavobacterium resistens</name>
    <dbReference type="NCBI Taxonomy" id="443612"/>
    <lineage>
        <taxon>Bacteria</taxon>
        <taxon>Pseudomonadati</taxon>
        <taxon>Bacteroidota</taxon>
        <taxon>Flavobacteriia</taxon>
        <taxon>Flavobacteriales</taxon>
        <taxon>Flavobacteriaceae</taxon>
        <taxon>Flavobacterium</taxon>
    </lineage>
</organism>
<dbReference type="OrthoDB" id="9927436at2"/>
<keyword evidence="9" id="KW-1185">Reference proteome</keyword>
<keyword evidence="3 5" id="KW-1133">Transmembrane helix</keyword>
<evidence type="ECO:0000313" key="7">
    <source>
        <dbReference type="EMBL" id="SMO39549.1"/>
    </source>
</evidence>
<reference evidence="7 8" key="1">
    <citation type="submission" date="2017-05" db="EMBL/GenBank/DDBJ databases">
        <authorList>
            <person name="Varghese N."/>
            <person name="Submissions S."/>
        </authorList>
    </citation>
    <scope>NUCLEOTIDE SEQUENCE [LARGE SCALE GENOMIC DNA]</scope>
    <source>
        <strain evidence="7 8">DSM 19382</strain>
    </source>
</reference>
<dbReference type="Proteomes" id="UP000468990">
    <property type="component" value="Unassembled WGS sequence"/>
</dbReference>
<keyword evidence="2 5" id="KW-0812">Transmembrane</keyword>
<dbReference type="AlphaFoldDB" id="A0A521AXM9"/>
<evidence type="ECO:0000313" key="9">
    <source>
        <dbReference type="Proteomes" id="UP000468990"/>
    </source>
</evidence>
<reference evidence="6 9" key="2">
    <citation type="submission" date="2019-11" db="EMBL/GenBank/DDBJ databases">
        <title>Flavobacterium resistens genome.</title>
        <authorList>
            <person name="Wilson V.M."/>
            <person name="Newman J.D."/>
        </authorList>
    </citation>
    <scope>NUCLEOTIDE SEQUENCE [LARGE SCALE GENOMIC DNA]</scope>
    <source>
        <strain evidence="6 9">DSM 19382</strain>
    </source>
</reference>
<feature type="transmembrane region" description="Helical" evidence="5">
    <location>
        <begin position="43"/>
        <end position="64"/>
    </location>
</feature>